<gene>
    <name evidence="2" type="ORF">DLJ82_1842</name>
</gene>
<dbReference type="SUPFAM" id="SSF52200">
    <property type="entry name" value="Toll/Interleukin receptor TIR domain"/>
    <property type="match status" value="1"/>
</dbReference>
<evidence type="ECO:0000313" key="2">
    <source>
        <dbReference type="EMBL" id="AXA39443.1"/>
    </source>
</evidence>
<evidence type="ECO:0000313" key="3">
    <source>
        <dbReference type="Proteomes" id="UP000251166"/>
    </source>
</evidence>
<organism evidence="2 3">
    <name type="scientific">Rhizobium leguminosarum</name>
    <dbReference type="NCBI Taxonomy" id="384"/>
    <lineage>
        <taxon>Bacteria</taxon>
        <taxon>Pseudomonadati</taxon>
        <taxon>Pseudomonadota</taxon>
        <taxon>Alphaproteobacteria</taxon>
        <taxon>Hyphomicrobiales</taxon>
        <taxon>Rhizobiaceae</taxon>
        <taxon>Rhizobium/Agrobacterium group</taxon>
        <taxon>Rhizobium</taxon>
    </lineage>
</organism>
<evidence type="ECO:0000259" key="1">
    <source>
        <dbReference type="PROSITE" id="PS50104"/>
    </source>
</evidence>
<dbReference type="InterPro" id="IPR035897">
    <property type="entry name" value="Toll_tir_struct_dom_sf"/>
</dbReference>
<dbReference type="Proteomes" id="UP000251166">
    <property type="component" value="Chromosome"/>
</dbReference>
<proteinExistence type="predicted"/>
<dbReference type="Gene3D" id="3.40.50.10140">
    <property type="entry name" value="Toll/interleukin-1 receptor homology (TIR) domain"/>
    <property type="match status" value="1"/>
</dbReference>
<reference evidence="2 3" key="1">
    <citation type="submission" date="2018-07" db="EMBL/GenBank/DDBJ databases">
        <title>Rhizobium leguminosarum strain:ATCC 14479 Genome sequencing and assembly.</title>
        <authorList>
            <person name="Chakraborty R."/>
        </authorList>
    </citation>
    <scope>NUCLEOTIDE SEQUENCE [LARGE SCALE GENOMIC DNA]</scope>
    <source>
        <strain evidence="2 3">ATCC 14479</strain>
    </source>
</reference>
<sequence>MTEVSNGEPSSRGKDFFISYHESDLAWAEWIANALENAGYSLTIQAWDFRPGMNLVIEINRAASECKTTIAVLSPDYLASVFTQAEWAAALSSDPTGASGKLVPIRVRMCEPPGLLRQIIACDLLGLAEDAARASLLRAVSGQRNPVRQPPFPDDHVANNSPKIAVTPIQYPGVHPVEEPPKPDPLVEVAIGLLALIKTTRVTFQAQARLRDSLVRSVMERLILNPVHVQFEDFLPKYASQLTSAEQRIFKVMRRFSEAVLFEYNRKALDLIELHPGLKTKVERVSELELHLRLWLEKYLAIFEDDPTLPLLYVGVAEGVPYPRDIEWETWKYIDSTGEANDLLASEGDQDFGSSEHYDSDGDWHYRQHNRWMDMQFSTIKNELFALEGAQVPEALDLQIGELLSQKLATYALTDVIPVQQIIDSTKQLLSAMPPQSRWAGLINSAQAAIDISSEFWTFKSLLPLLPSLARVNSELGTPTPLGDLWIEARQSLLDRLGG</sequence>
<feature type="domain" description="TIR" evidence="1">
    <location>
        <begin position="12"/>
        <end position="144"/>
    </location>
</feature>
<accession>A0A2Z4YGX4</accession>
<protein>
    <submittedName>
        <fullName evidence="2">TIR domain family protein</fullName>
    </submittedName>
</protein>
<dbReference type="RefSeq" id="WP_162710289.1">
    <property type="nucleotide sequence ID" value="NZ_CP030760.1"/>
</dbReference>
<dbReference type="InterPro" id="IPR000157">
    <property type="entry name" value="TIR_dom"/>
</dbReference>
<dbReference type="GO" id="GO:0007165">
    <property type="term" value="P:signal transduction"/>
    <property type="evidence" value="ECO:0007669"/>
    <property type="project" value="InterPro"/>
</dbReference>
<dbReference type="SMART" id="SM00255">
    <property type="entry name" value="TIR"/>
    <property type="match status" value="1"/>
</dbReference>
<dbReference type="Pfam" id="PF13676">
    <property type="entry name" value="TIR_2"/>
    <property type="match status" value="1"/>
</dbReference>
<name>A0A2Z4YGX4_RHILE</name>
<dbReference type="AlphaFoldDB" id="A0A2Z4YGX4"/>
<dbReference type="PROSITE" id="PS50104">
    <property type="entry name" value="TIR"/>
    <property type="match status" value="1"/>
</dbReference>
<dbReference type="EMBL" id="CP030760">
    <property type="protein sequence ID" value="AXA39443.1"/>
    <property type="molecule type" value="Genomic_DNA"/>
</dbReference>